<feature type="domain" description="Rho-GAP" evidence="3">
    <location>
        <begin position="460"/>
        <end position="646"/>
    </location>
</feature>
<comment type="caution">
    <text evidence="4">The sequence shown here is derived from an EMBL/GenBank/DDBJ whole genome shotgun (WGS) entry which is preliminary data.</text>
</comment>
<evidence type="ECO:0000313" key="4">
    <source>
        <dbReference type="EMBL" id="KYR02381.1"/>
    </source>
</evidence>
<dbReference type="EMBL" id="LODT01000004">
    <property type="protein sequence ID" value="KYR02381.1"/>
    <property type="molecule type" value="Genomic_DNA"/>
</dbReference>
<feature type="compositionally biased region" description="Polar residues" evidence="2">
    <location>
        <begin position="331"/>
        <end position="345"/>
    </location>
</feature>
<dbReference type="GO" id="GO:0005096">
    <property type="term" value="F:GTPase activator activity"/>
    <property type="evidence" value="ECO:0007669"/>
    <property type="project" value="UniProtKB-KW"/>
</dbReference>
<dbReference type="Pfam" id="PF00620">
    <property type="entry name" value="RhoGAP"/>
    <property type="match status" value="1"/>
</dbReference>
<dbReference type="GO" id="GO:0007165">
    <property type="term" value="P:signal transduction"/>
    <property type="evidence" value="ECO:0007669"/>
    <property type="project" value="InterPro"/>
</dbReference>
<dbReference type="PANTHER" id="PTHR45876:SF11">
    <property type="entry name" value="GTPASE ACTIVATING PROTEIN HOMOLOG 3-RELATED"/>
    <property type="match status" value="1"/>
</dbReference>
<dbReference type="Proteomes" id="UP000076078">
    <property type="component" value="Unassembled WGS sequence"/>
</dbReference>
<keyword evidence="5" id="KW-1185">Reference proteome</keyword>
<feature type="compositionally biased region" description="Pro residues" evidence="2">
    <location>
        <begin position="97"/>
        <end position="114"/>
    </location>
</feature>
<feature type="compositionally biased region" description="Low complexity" evidence="2">
    <location>
        <begin position="183"/>
        <end position="198"/>
    </location>
</feature>
<feature type="compositionally biased region" description="Basic and acidic residues" evidence="2">
    <location>
        <begin position="366"/>
        <end position="440"/>
    </location>
</feature>
<protein>
    <submittedName>
        <fullName evidence="4">RhoGAP domain-containing protein</fullName>
    </submittedName>
</protein>
<feature type="compositionally biased region" description="Low complexity" evidence="2">
    <location>
        <begin position="51"/>
        <end position="82"/>
    </location>
</feature>
<feature type="compositionally biased region" description="Polar residues" evidence="2">
    <location>
        <begin position="1"/>
        <end position="14"/>
    </location>
</feature>
<dbReference type="PROSITE" id="PS50238">
    <property type="entry name" value="RHOGAP"/>
    <property type="match status" value="1"/>
</dbReference>
<gene>
    <name evidence="4" type="ORF">DLAC_01219</name>
</gene>
<keyword evidence="1" id="KW-0343">GTPase activation</keyword>
<feature type="compositionally biased region" description="Low complexity" evidence="2">
    <location>
        <begin position="317"/>
        <end position="330"/>
    </location>
</feature>
<proteinExistence type="predicted"/>
<dbReference type="SMART" id="SM00324">
    <property type="entry name" value="RhoGAP"/>
    <property type="match status" value="1"/>
</dbReference>
<dbReference type="STRING" id="361077.A0A152A8B7"/>
<name>A0A152A8B7_TIELA</name>
<dbReference type="AlphaFoldDB" id="A0A152A8B7"/>
<dbReference type="OrthoDB" id="437889at2759"/>
<evidence type="ECO:0000259" key="3">
    <source>
        <dbReference type="PROSITE" id="PS50238"/>
    </source>
</evidence>
<sequence>MSKPQQQPVFQLPTSHGVVLKTPPQAPPRTFKSPIMHPTNNQGPPQPPVQQPMNNNPPQNSTTPSPSHSSSSPVINSINNSTLPPPSPKMISKLSPSPSPSGSPPVPRRPPPQPGQQLSNSGGLPPPPPNTVILPPPITSVNNLPPPIVHLPPPPPSTVTLPPPPIVITNNSMPPPPPPTMLNKPPQQSPNSTPTTPKRMSGVPPQFKPIANNNSNNNNSPQPITMLGSPLGSVPALKSLQQPPAFVKSNSLDPKTMSSYTHPQSGGVSGQLSFSTSASSLSPPMSSGSGNTSPLSHSGNSTPPPPPTNLLKEKRNSNGGLISGNNNRLSQDLNSMFQNRLTNGLSPPVSTPFYDEKVLSSASKAQELKEKRDNEEKERREREKTKKEKEEQEKRDKKEKKEKDEQEKKEKKKEEQEKKKKEEQEKKDKDKKKKDDDKKKSGNKLKGSGNVGPTPTIFNSTLDQIMEVQREKVVEYADLPYPAFLKIVTEGIINCNGCSTEGIFRVPGTTSEVNRIKKQMNEFDFTLTSDDPHVLAGLLKLWLRELTDPVIPTELYYDCIKSKSRDEVTRQVHNLPPINREVLFFILKFLKYVANPANTPKTKMDADNISMVFAPGLLRCPPNDPNMMLNTQYEKDFIKNLIDYLV</sequence>
<dbReference type="OMA" id="DEQYDVN"/>
<dbReference type="Gene3D" id="1.10.555.10">
    <property type="entry name" value="Rho GTPase activation protein"/>
    <property type="match status" value="1"/>
</dbReference>
<feature type="compositionally biased region" description="Pro residues" evidence="2">
    <location>
        <begin position="124"/>
        <end position="166"/>
    </location>
</feature>
<dbReference type="GO" id="GO:0005737">
    <property type="term" value="C:cytoplasm"/>
    <property type="evidence" value="ECO:0007669"/>
    <property type="project" value="TreeGrafter"/>
</dbReference>
<dbReference type="SUPFAM" id="SSF48350">
    <property type="entry name" value="GTPase activation domain, GAP"/>
    <property type="match status" value="1"/>
</dbReference>
<accession>A0A152A8B7</accession>
<evidence type="ECO:0000313" key="5">
    <source>
        <dbReference type="Proteomes" id="UP000076078"/>
    </source>
</evidence>
<evidence type="ECO:0000256" key="1">
    <source>
        <dbReference type="ARBA" id="ARBA00022468"/>
    </source>
</evidence>
<organism evidence="4 5">
    <name type="scientific">Tieghemostelium lacteum</name>
    <name type="common">Slime mold</name>
    <name type="synonym">Dictyostelium lacteum</name>
    <dbReference type="NCBI Taxonomy" id="361077"/>
    <lineage>
        <taxon>Eukaryota</taxon>
        <taxon>Amoebozoa</taxon>
        <taxon>Evosea</taxon>
        <taxon>Eumycetozoa</taxon>
        <taxon>Dictyostelia</taxon>
        <taxon>Dictyosteliales</taxon>
        <taxon>Raperosteliaceae</taxon>
        <taxon>Tieghemostelium</taxon>
    </lineage>
</organism>
<feature type="compositionally biased region" description="Polar residues" evidence="2">
    <location>
        <begin position="290"/>
        <end position="301"/>
    </location>
</feature>
<dbReference type="InterPro" id="IPR000198">
    <property type="entry name" value="RhoGAP_dom"/>
</dbReference>
<dbReference type="PANTHER" id="PTHR45876">
    <property type="entry name" value="FI04035P"/>
    <property type="match status" value="1"/>
</dbReference>
<feature type="region of interest" description="Disordered" evidence="2">
    <location>
        <begin position="1"/>
        <end position="458"/>
    </location>
</feature>
<evidence type="ECO:0000256" key="2">
    <source>
        <dbReference type="SAM" id="MobiDB-lite"/>
    </source>
</evidence>
<dbReference type="InterPro" id="IPR008936">
    <property type="entry name" value="Rho_GTPase_activation_prot"/>
</dbReference>
<feature type="compositionally biased region" description="Polar residues" evidence="2">
    <location>
        <begin position="248"/>
        <end position="266"/>
    </location>
</feature>
<dbReference type="InParanoid" id="A0A152A8B7"/>
<reference evidence="4 5" key="1">
    <citation type="submission" date="2015-12" db="EMBL/GenBank/DDBJ databases">
        <title>Dictyostelia acquired genes for synthesis and detection of signals that induce cell-type specialization by lateral gene transfer from prokaryotes.</title>
        <authorList>
            <person name="Gloeckner G."/>
            <person name="Schaap P."/>
        </authorList>
    </citation>
    <scope>NUCLEOTIDE SEQUENCE [LARGE SCALE GENOMIC DNA]</scope>
    <source>
        <strain evidence="4 5">TK</strain>
    </source>
</reference>
<feature type="compositionally biased region" description="Low complexity" evidence="2">
    <location>
        <begin position="270"/>
        <end position="289"/>
    </location>
</feature>